<feature type="chain" id="PRO_5004929200" evidence="1">
    <location>
        <begin position="24"/>
        <end position="91"/>
    </location>
</feature>
<proteinExistence type="predicted"/>
<name>W9R4V8_9ROSA</name>
<gene>
    <name evidence="2" type="ORF">L484_024703</name>
</gene>
<keyword evidence="1" id="KW-0732">Signal</keyword>
<keyword evidence="3" id="KW-1185">Reference proteome</keyword>
<organism evidence="2 3">
    <name type="scientific">Morus notabilis</name>
    <dbReference type="NCBI Taxonomy" id="981085"/>
    <lineage>
        <taxon>Eukaryota</taxon>
        <taxon>Viridiplantae</taxon>
        <taxon>Streptophyta</taxon>
        <taxon>Embryophyta</taxon>
        <taxon>Tracheophyta</taxon>
        <taxon>Spermatophyta</taxon>
        <taxon>Magnoliopsida</taxon>
        <taxon>eudicotyledons</taxon>
        <taxon>Gunneridae</taxon>
        <taxon>Pentapetalae</taxon>
        <taxon>rosids</taxon>
        <taxon>fabids</taxon>
        <taxon>Rosales</taxon>
        <taxon>Moraceae</taxon>
        <taxon>Moreae</taxon>
        <taxon>Morus</taxon>
    </lineage>
</organism>
<reference evidence="3" key="1">
    <citation type="submission" date="2013-01" db="EMBL/GenBank/DDBJ databases">
        <title>Draft Genome Sequence of a Mulberry Tree, Morus notabilis C.K. Schneid.</title>
        <authorList>
            <person name="He N."/>
            <person name="Zhao S."/>
        </authorList>
    </citation>
    <scope>NUCLEOTIDE SEQUENCE</scope>
</reference>
<sequence>MQQQLAVRMMLIVILAPTYLVVADFDHEHDNNNNEVINRKLMKLEPQPNCGGLGAYCDQANWCCGNLECKRNPGITDWSGTCGQGKCNGVG</sequence>
<accession>W9R4V8</accession>
<dbReference type="AlphaFoldDB" id="W9R4V8"/>
<evidence type="ECO:0000313" key="3">
    <source>
        <dbReference type="Proteomes" id="UP000030645"/>
    </source>
</evidence>
<evidence type="ECO:0000256" key="1">
    <source>
        <dbReference type="SAM" id="SignalP"/>
    </source>
</evidence>
<feature type="signal peptide" evidence="1">
    <location>
        <begin position="1"/>
        <end position="23"/>
    </location>
</feature>
<evidence type="ECO:0000313" key="2">
    <source>
        <dbReference type="EMBL" id="EXB68688.1"/>
    </source>
</evidence>
<protein>
    <submittedName>
        <fullName evidence="2">Uncharacterized protein</fullName>
    </submittedName>
</protein>
<dbReference type="Proteomes" id="UP000030645">
    <property type="component" value="Unassembled WGS sequence"/>
</dbReference>
<dbReference type="EMBL" id="KE344580">
    <property type="protein sequence ID" value="EXB68688.1"/>
    <property type="molecule type" value="Genomic_DNA"/>
</dbReference>